<proteinExistence type="predicted"/>
<gene>
    <name evidence="3" type="ORF">MAR_038003</name>
</gene>
<dbReference type="Gene3D" id="1.10.533.10">
    <property type="entry name" value="Death Domain, Fas"/>
    <property type="match status" value="2"/>
</dbReference>
<dbReference type="EMBL" id="CP111024">
    <property type="protein sequence ID" value="WAR24334.1"/>
    <property type="molecule type" value="Genomic_DNA"/>
</dbReference>
<feature type="region of interest" description="Disordered" evidence="1">
    <location>
        <begin position="675"/>
        <end position="750"/>
    </location>
</feature>
<keyword evidence="4" id="KW-1185">Reference proteome</keyword>
<feature type="compositionally biased region" description="Basic and acidic residues" evidence="1">
    <location>
        <begin position="723"/>
        <end position="732"/>
    </location>
</feature>
<feature type="compositionally biased region" description="Basic and acidic residues" evidence="1">
    <location>
        <begin position="695"/>
        <end position="714"/>
    </location>
</feature>
<organism evidence="3 4">
    <name type="scientific">Mya arenaria</name>
    <name type="common">Soft-shell clam</name>
    <dbReference type="NCBI Taxonomy" id="6604"/>
    <lineage>
        <taxon>Eukaryota</taxon>
        <taxon>Metazoa</taxon>
        <taxon>Spiralia</taxon>
        <taxon>Lophotrochozoa</taxon>
        <taxon>Mollusca</taxon>
        <taxon>Bivalvia</taxon>
        <taxon>Autobranchia</taxon>
        <taxon>Heteroconchia</taxon>
        <taxon>Euheterodonta</taxon>
        <taxon>Imparidentia</taxon>
        <taxon>Neoheterodontei</taxon>
        <taxon>Myida</taxon>
        <taxon>Myoidea</taxon>
        <taxon>Myidae</taxon>
        <taxon>Mya</taxon>
    </lineage>
</organism>
<dbReference type="Pfam" id="PF00619">
    <property type="entry name" value="CARD"/>
    <property type="match status" value="1"/>
</dbReference>
<dbReference type="InterPro" id="IPR011029">
    <property type="entry name" value="DEATH-like_dom_sf"/>
</dbReference>
<dbReference type="SUPFAM" id="SSF47986">
    <property type="entry name" value="DEATH domain"/>
    <property type="match status" value="2"/>
</dbReference>
<evidence type="ECO:0000259" key="2">
    <source>
        <dbReference type="PROSITE" id="PS50209"/>
    </source>
</evidence>
<accession>A0ABY7FTZ8</accession>
<evidence type="ECO:0000313" key="4">
    <source>
        <dbReference type="Proteomes" id="UP001164746"/>
    </source>
</evidence>
<feature type="region of interest" description="Disordered" evidence="1">
    <location>
        <begin position="1"/>
        <end position="26"/>
    </location>
</feature>
<dbReference type="Proteomes" id="UP001164746">
    <property type="component" value="Chromosome 13"/>
</dbReference>
<name>A0ABY7FTZ8_MYAAR</name>
<dbReference type="PROSITE" id="PS50209">
    <property type="entry name" value="CARD"/>
    <property type="match status" value="1"/>
</dbReference>
<feature type="compositionally biased region" description="Acidic residues" evidence="1">
    <location>
        <begin position="675"/>
        <end position="688"/>
    </location>
</feature>
<sequence length="768" mass="88303">MAGQASSGKHEAESNPRTPSISIPKNALTPFSESGYGASSFGISPGTFSKQDSSVVILTRFGPDHLKKFLQKNYILLKDEIDPKGIADILRAKGVIRRQAMERLGETKSRAQQADILIKAIAKSKMAKDVNVTRYVLDAFTDEGREDLFVSFEEEIDTSYSTFLPTYFDVDDIEEKFLHHWKDIEDEIDPLAIIDQLLAKFVLSFDEHENIRSIEFKPDKMLCLCEYVLRKSWKAFGVFCQTLKEEPIYSHIADKLISETRGYGMSEITYNLGSKELERMIVEDYSDDDEHLHAEAMDLGFEVEEVKFSSIKIKLSSLSCQSQAEFLRRLKESDEFVGKILKAVLKKKHLKKLREAEVSEIPFRVTLQWPKPDQVKCLCSLKKEHIVEHFTKIEGSLKHADEISRAFGEFEGFPEEKKNEFLSMKTNENDSKADALLRKILDGNTTHLCLLERELRNHGYNELLRDITSPAQQLETDKIPVEYLERHKGLLFEEIEPRRFLEMVAGLEGSDEVVETIMNKSLLRRQRCNALIEFIKKKNAMTVFVQELKNIGLTHVAEKFAVQKIDSQRWREAIIFSSKDIVNEIEPSRFKTYFRTIESSHSMNDACSHQSRRERAVFFLKCLTKGSDAFISDFISAMGILGYDSLLQTLKERAETEQNCPFKIYVDLKANLTESGDESSEHEHDEEDFPSKNTRTKEWVIKQIQERKRKHEDTSGEEPLDDIPMKMKKDDNDSSTFSQEVIQTARADEGCDHFTSEHVKSLSTNQHE</sequence>
<dbReference type="InterPro" id="IPR001315">
    <property type="entry name" value="CARD"/>
</dbReference>
<feature type="domain" description="CARD" evidence="2">
    <location>
        <begin position="193"/>
        <end position="245"/>
    </location>
</feature>
<evidence type="ECO:0000313" key="3">
    <source>
        <dbReference type="EMBL" id="WAR24334.1"/>
    </source>
</evidence>
<evidence type="ECO:0000256" key="1">
    <source>
        <dbReference type="SAM" id="MobiDB-lite"/>
    </source>
</evidence>
<dbReference type="CDD" id="cd01671">
    <property type="entry name" value="CARD"/>
    <property type="match status" value="1"/>
</dbReference>
<reference evidence="3" key="1">
    <citation type="submission" date="2022-11" db="EMBL/GenBank/DDBJ databases">
        <title>Centuries of genome instability and evolution in soft-shell clam transmissible cancer (bioRxiv).</title>
        <authorList>
            <person name="Hart S.F.M."/>
            <person name="Yonemitsu M.A."/>
            <person name="Giersch R.M."/>
            <person name="Beal B.F."/>
            <person name="Arriagada G."/>
            <person name="Davis B.W."/>
            <person name="Ostrander E.A."/>
            <person name="Goff S.P."/>
            <person name="Metzger M.J."/>
        </authorList>
    </citation>
    <scope>NUCLEOTIDE SEQUENCE</scope>
    <source>
        <strain evidence="3">MELC-2E11</strain>
        <tissue evidence="3">Siphon/mantle</tissue>
    </source>
</reference>
<protein>
    <recommendedName>
        <fullName evidence="2">CARD domain-containing protein</fullName>
    </recommendedName>
</protein>